<dbReference type="SMART" id="SM00450">
    <property type="entry name" value="RHOD"/>
    <property type="match status" value="1"/>
</dbReference>
<dbReference type="PANTHER" id="PTHR44086">
    <property type="entry name" value="THIOSULFATE SULFURTRANSFERASE RDL2, MITOCHONDRIAL-RELATED"/>
    <property type="match status" value="1"/>
</dbReference>
<evidence type="ECO:0000313" key="2">
    <source>
        <dbReference type="EMBL" id="KKN06753.1"/>
    </source>
</evidence>
<feature type="domain" description="Rhodanese" evidence="1">
    <location>
        <begin position="28"/>
        <end position="128"/>
    </location>
</feature>
<dbReference type="InterPro" id="IPR036873">
    <property type="entry name" value="Rhodanese-like_dom_sf"/>
</dbReference>
<dbReference type="InterPro" id="IPR001763">
    <property type="entry name" value="Rhodanese-like_dom"/>
</dbReference>
<dbReference type="AlphaFoldDB" id="A0A0F9QN54"/>
<sequence length="128" mass="13378">MNKSMKDLVADAKSRVETISPEDALSAQQSGDLILDVREPAELTADGAVEGAVHIPRGLLEANADPDTGKGNNKLVAKRDKNGRVHILCASGARATLAADCLREMGYDATVIEGGLGGWKKANLPVSV</sequence>
<dbReference type="SUPFAM" id="SSF52821">
    <property type="entry name" value="Rhodanese/Cell cycle control phosphatase"/>
    <property type="match status" value="1"/>
</dbReference>
<name>A0A0F9QN54_9ZZZZ</name>
<dbReference type="PANTHER" id="PTHR44086:SF10">
    <property type="entry name" value="THIOSULFATE SULFURTRANSFERASE_RHODANESE-LIKE DOMAIN-CONTAINING PROTEIN 3"/>
    <property type="match status" value="1"/>
</dbReference>
<accession>A0A0F9QN54</accession>
<dbReference type="PROSITE" id="PS50206">
    <property type="entry name" value="RHODANESE_3"/>
    <property type="match status" value="1"/>
</dbReference>
<proteinExistence type="predicted"/>
<dbReference type="Pfam" id="PF00581">
    <property type="entry name" value="Rhodanese"/>
    <property type="match status" value="1"/>
</dbReference>
<protein>
    <recommendedName>
        <fullName evidence="1">Rhodanese domain-containing protein</fullName>
    </recommendedName>
</protein>
<evidence type="ECO:0000259" key="1">
    <source>
        <dbReference type="PROSITE" id="PS50206"/>
    </source>
</evidence>
<dbReference type="Gene3D" id="3.40.250.10">
    <property type="entry name" value="Rhodanese-like domain"/>
    <property type="match status" value="1"/>
</dbReference>
<comment type="caution">
    <text evidence="2">The sequence shown here is derived from an EMBL/GenBank/DDBJ whole genome shotgun (WGS) entry which is preliminary data.</text>
</comment>
<dbReference type="GO" id="GO:0004792">
    <property type="term" value="F:thiosulfate-cyanide sulfurtransferase activity"/>
    <property type="evidence" value="ECO:0007669"/>
    <property type="project" value="TreeGrafter"/>
</dbReference>
<organism evidence="2">
    <name type="scientific">marine sediment metagenome</name>
    <dbReference type="NCBI Taxonomy" id="412755"/>
    <lineage>
        <taxon>unclassified sequences</taxon>
        <taxon>metagenomes</taxon>
        <taxon>ecological metagenomes</taxon>
    </lineage>
</organism>
<dbReference type="EMBL" id="LAZR01004649">
    <property type="protein sequence ID" value="KKN06753.1"/>
    <property type="molecule type" value="Genomic_DNA"/>
</dbReference>
<gene>
    <name evidence="2" type="ORF">LCGC14_1074010</name>
</gene>
<reference evidence="2" key="1">
    <citation type="journal article" date="2015" name="Nature">
        <title>Complex archaea that bridge the gap between prokaryotes and eukaryotes.</title>
        <authorList>
            <person name="Spang A."/>
            <person name="Saw J.H."/>
            <person name="Jorgensen S.L."/>
            <person name="Zaremba-Niedzwiedzka K."/>
            <person name="Martijn J."/>
            <person name="Lind A.E."/>
            <person name="van Eijk R."/>
            <person name="Schleper C."/>
            <person name="Guy L."/>
            <person name="Ettema T.J."/>
        </authorList>
    </citation>
    <scope>NUCLEOTIDE SEQUENCE</scope>
</reference>